<dbReference type="Proteomes" id="UP000765160">
    <property type="component" value="Unassembled WGS sequence"/>
</dbReference>
<accession>A0ABX1ERJ3</accession>
<organism evidence="1 2">
    <name type="scientific">Falsiroseomonas frigidaquae</name>
    <dbReference type="NCBI Taxonomy" id="487318"/>
    <lineage>
        <taxon>Bacteria</taxon>
        <taxon>Pseudomonadati</taxon>
        <taxon>Pseudomonadota</taxon>
        <taxon>Alphaproteobacteria</taxon>
        <taxon>Acetobacterales</taxon>
        <taxon>Roseomonadaceae</taxon>
        <taxon>Falsiroseomonas</taxon>
    </lineage>
</organism>
<gene>
    <name evidence="1" type="ORF">HB662_00325</name>
</gene>
<keyword evidence="2" id="KW-1185">Reference proteome</keyword>
<reference evidence="1 2" key="1">
    <citation type="submission" date="2020-03" db="EMBL/GenBank/DDBJ databases">
        <title>Roseomonas selenitidurans sp. nov. isolated from soil.</title>
        <authorList>
            <person name="Liu H."/>
        </authorList>
    </citation>
    <scope>NUCLEOTIDE SEQUENCE [LARGE SCALE GENOMIC DNA]</scope>
    <source>
        <strain evidence="1 2">JCM 15073</strain>
    </source>
</reference>
<sequence length="207" mass="22515">MLSWLTRHFPRPLLARPLSADPAEFGDFLARQAAFLAQKPLYDYCKVKAGRGERMLFEDAEFQAALAHCRWQTLAGATLDILAVAEGWLRPHATGAEPALAAALAALGRQGLREAPAPPEERADLDSVAETLEAHLLAQQVAPPAGADRLPMRCEPPLMATLPIHPDQRRGETPAIRGALRFHLVAAQQMIEKSFDPAPLAARLVGR</sequence>
<evidence type="ECO:0000313" key="1">
    <source>
        <dbReference type="EMBL" id="NKE43202.1"/>
    </source>
</evidence>
<dbReference type="EMBL" id="JAAVTX010000001">
    <property type="protein sequence ID" value="NKE43202.1"/>
    <property type="molecule type" value="Genomic_DNA"/>
</dbReference>
<name>A0ABX1ERJ3_9PROT</name>
<proteinExistence type="predicted"/>
<comment type="caution">
    <text evidence="1">The sequence shown here is derived from an EMBL/GenBank/DDBJ whole genome shotgun (WGS) entry which is preliminary data.</text>
</comment>
<evidence type="ECO:0000313" key="2">
    <source>
        <dbReference type="Proteomes" id="UP000765160"/>
    </source>
</evidence>
<protein>
    <submittedName>
        <fullName evidence="1">Uncharacterized protein</fullName>
    </submittedName>
</protein>
<dbReference type="RefSeq" id="WP_168046039.1">
    <property type="nucleotide sequence ID" value="NZ_JAATJR010000001.1"/>
</dbReference>